<keyword evidence="5 9" id="KW-0653">Protein transport</keyword>
<evidence type="ECO:0000256" key="1">
    <source>
        <dbReference type="ARBA" id="ARBA00004370"/>
    </source>
</evidence>
<dbReference type="AlphaFoldDB" id="A0A1G7WQ35"/>
<organism evidence="10 11">
    <name type="scientific">Chitinophaga filiformis</name>
    <name type="common">Myxococcus filiformis</name>
    <name type="synonym">Flexibacter filiformis</name>
    <dbReference type="NCBI Taxonomy" id="104663"/>
    <lineage>
        <taxon>Bacteria</taxon>
        <taxon>Pseudomonadati</taxon>
        <taxon>Bacteroidota</taxon>
        <taxon>Chitinophagia</taxon>
        <taxon>Chitinophagales</taxon>
        <taxon>Chitinophagaceae</taxon>
        <taxon>Chitinophaga</taxon>
    </lineage>
</organism>
<reference evidence="11" key="1">
    <citation type="submission" date="2016-10" db="EMBL/GenBank/DDBJ databases">
        <authorList>
            <person name="Varghese N."/>
            <person name="Submissions S."/>
        </authorList>
    </citation>
    <scope>NUCLEOTIDE SEQUENCE [LARGE SCALE GENOMIC DNA]</scope>
    <source>
        <strain evidence="11">DSM 527</strain>
    </source>
</reference>
<dbReference type="HAMAP" id="MF_00422">
    <property type="entry name" value="SecE"/>
    <property type="match status" value="1"/>
</dbReference>
<dbReference type="GO" id="GO:0043952">
    <property type="term" value="P:protein transport by the Sec complex"/>
    <property type="evidence" value="ECO:0007669"/>
    <property type="project" value="UniProtKB-UniRule"/>
</dbReference>
<keyword evidence="4 9" id="KW-0812">Transmembrane</keyword>
<dbReference type="RefSeq" id="WP_089835185.1">
    <property type="nucleotide sequence ID" value="NZ_FNBN01000006.1"/>
</dbReference>
<protein>
    <recommendedName>
        <fullName evidence="9">Protein translocase subunit SecE</fullName>
    </recommendedName>
</protein>
<dbReference type="Pfam" id="PF00584">
    <property type="entry name" value="SecE"/>
    <property type="match status" value="1"/>
</dbReference>
<dbReference type="STRING" id="104663.SAMN04488121_106103"/>
<keyword evidence="7 9" id="KW-0811">Translocation</keyword>
<dbReference type="GO" id="GO:0009306">
    <property type="term" value="P:protein secretion"/>
    <property type="evidence" value="ECO:0007669"/>
    <property type="project" value="UniProtKB-UniRule"/>
</dbReference>
<dbReference type="Proteomes" id="UP000199045">
    <property type="component" value="Unassembled WGS sequence"/>
</dbReference>
<dbReference type="InterPro" id="IPR005807">
    <property type="entry name" value="SecE_bac"/>
</dbReference>
<accession>A0A1G7WQ35</accession>
<evidence type="ECO:0000313" key="10">
    <source>
        <dbReference type="EMBL" id="SDG74026.1"/>
    </source>
</evidence>
<evidence type="ECO:0000256" key="8">
    <source>
        <dbReference type="ARBA" id="ARBA00023136"/>
    </source>
</evidence>
<evidence type="ECO:0000256" key="4">
    <source>
        <dbReference type="ARBA" id="ARBA00022692"/>
    </source>
</evidence>
<proteinExistence type="inferred from homology"/>
<dbReference type="PANTHER" id="PTHR33910">
    <property type="entry name" value="PROTEIN TRANSLOCASE SUBUNIT SECE"/>
    <property type="match status" value="1"/>
</dbReference>
<dbReference type="InterPro" id="IPR038379">
    <property type="entry name" value="SecE_sf"/>
</dbReference>
<evidence type="ECO:0000313" key="11">
    <source>
        <dbReference type="Proteomes" id="UP000199045"/>
    </source>
</evidence>
<name>A0A1G7WQ35_CHIFI</name>
<evidence type="ECO:0000256" key="3">
    <source>
        <dbReference type="ARBA" id="ARBA00022475"/>
    </source>
</evidence>
<dbReference type="GO" id="GO:0006605">
    <property type="term" value="P:protein targeting"/>
    <property type="evidence" value="ECO:0007669"/>
    <property type="project" value="UniProtKB-UniRule"/>
</dbReference>
<evidence type="ECO:0000256" key="5">
    <source>
        <dbReference type="ARBA" id="ARBA00022927"/>
    </source>
</evidence>
<dbReference type="InterPro" id="IPR001901">
    <property type="entry name" value="Translocase_SecE/Sec61-g"/>
</dbReference>
<keyword evidence="8 9" id="KW-0472">Membrane</keyword>
<evidence type="ECO:0000256" key="7">
    <source>
        <dbReference type="ARBA" id="ARBA00023010"/>
    </source>
</evidence>
<gene>
    <name evidence="9" type="primary">secE</name>
    <name evidence="10" type="ORF">SAMN04488121_106103</name>
</gene>
<dbReference type="GO" id="GO:0005886">
    <property type="term" value="C:plasma membrane"/>
    <property type="evidence" value="ECO:0007669"/>
    <property type="project" value="UniProtKB-SubCell"/>
</dbReference>
<evidence type="ECO:0000256" key="9">
    <source>
        <dbReference type="HAMAP-Rule" id="MF_00422"/>
    </source>
</evidence>
<keyword evidence="2 9" id="KW-0813">Transport</keyword>
<keyword evidence="3 9" id="KW-1003">Cell membrane</keyword>
<dbReference type="Gene3D" id="1.20.5.1030">
    <property type="entry name" value="Preprotein translocase secy subunit"/>
    <property type="match status" value="1"/>
</dbReference>
<dbReference type="EMBL" id="FNBN01000006">
    <property type="protein sequence ID" value="SDG74026.1"/>
    <property type="molecule type" value="Genomic_DNA"/>
</dbReference>
<dbReference type="GO" id="GO:0008320">
    <property type="term" value="F:protein transmembrane transporter activity"/>
    <property type="evidence" value="ECO:0007669"/>
    <property type="project" value="UniProtKB-UniRule"/>
</dbReference>
<feature type="transmembrane region" description="Helical" evidence="9">
    <location>
        <begin position="31"/>
        <end position="51"/>
    </location>
</feature>
<dbReference type="GO" id="GO:0065002">
    <property type="term" value="P:intracellular protein transmembrane transport"/>
    <property type="evidence" value="ECO:0007669"/>
    <property type="project" value="UniProtKB-UniRule"/>
</dbReference>
<comment type="similarity">
    <text evidence="9">Belongs to the SecE/SEC61-gamma family.</text>
</comment>
<dbReference type="OrthoDB" id="9810735at2"/>
<dbReference type="NCBIfam" id="TIGR00964">
    <property type="entry name" value="secE_bact"/>
    <property type="match status" value="1"/>
</dbReference>
<comment type="subunit">
    <text evidence="9">Component of the Sec protein translocase complex. Heterotrimer consisting of SecY, SecE and SecG subunits. The heterotrimers can form oligomers, although 1 heterotrimer is thought to be able to translocate proteins. Interacts with the ribosome. Interacts with SecDF, and other proteins may be involved. Interacts with SecA.</text>
</comment>
<comment type="function">
    <text evidence="9">Essential subunit of the Sec protein translocation channel SecYEG. Clamps together the 2 halves of SecY. May contact the channel plug during translocation.</text>
</comment>
<evidence type="ECO:0000256" key="6">
    <source>
        <dbReference type="ARBA" id="ARBA00022989"/>
    </source>
</evidence>
<evidence type="ECO:0000256" key="2">
    <source>
        <dbReference type="ARBA" id="ARBA00022448"/>
    </source>
</evidence>
<keyword evidence="6 9" id="KW-1133">Transmembrane helix</keyword>
<comment type="subcellular location">
    <subcellularLocation>
        <location evidence="9">Cell membrane</location>
        <topology evidence="9">Single-pass membrane protein</topology>
    </subcellularLocation>
    <subcellularLocation>
        <location evidence="1">Membrane</location>
    </subcellularLocation>
</comment>
<sequence length="64" mass="7485">MNKVRAYFRESYHELVHKVSWPTWQELQSSTMVVLIATVVITAIVWGMDALSHLMLTQYYKIIG</sequence>
<dbReference type="PANTHER" id="PTHR33910:SF1">
    <property type="entry name" value="PROTEIN TRANSLOCASE SUBUNIT SECE"/>
    <property type="match status" value="1"/>
</dbReference>